<evidence type="ECO:0000313" key="3">
    <source>
        <dbReference type="EMBL" id="SHI03146.1"/>
    </source>
</evidence>
<reference evidence="3 4" key="1">
    <citation type="submission" date="2016-11" db="EMBL/GenBank/DDBJ databases">
        <authorList>
            <person name="Jaros S."/>
            <person name="Januszkiewicz K."/>
            <person name="Wedrychowicz H."/>
        </authorList>
    </citation>
    <scope>NUCLEOTIDE SEQUENCE [LARGE SCALE GENOMIC DNA]</scope>
    <source>
        <strain evidence="3 4">DSM 13106</strain>
    </source>
</reference>
<keyword evidence="4" id="KW-1185">Reference proteome</keyword>
<gene>
    <name evidence="3" type="ORF">SAMN02745180_01813</name>
</gene>
<keyword evidence="1" id="KW-1133">Transmembrane helix</keyword>
<accession>A0A1M5XTP4</accession>
<dbReference type="Proteomes" id="UP000184389">
    <property type="component" value="Unassembled WGS sequence"/>
</dbReference>
<dbReference type="Pfam" id="PF08955">
    <property type="entry name" value="BofC_C"/>
    <property type="match status" value="1"/>
</dbReference>
<feature type="domain" description="Bypass of forespore C C-terminal" evidence="2">
    <location>
        <begin position="135"/>
        <end position="196"/>
    </location>
</feature>
<keyword evidence="1" id="KW-0812">Transmembrane</keyword>
<dbReference type="InterPro" id="IPR015050">
    <property type="entry name" value="BofC_C"/>
</dbReference>
<keyword evidence="1" id="KW-0472">Membrane</keyword>
<dbReference type="AlphaFoldDB" id="A0A1M5XTP4"/>
<name>A0A1M5XTP4_9FIRM</name>
<dbReference type="OrthoDB" id="2082016at2"/>
<proteinExistence type="predicted"/>
<dbReference type="STRING" id="1123281.SAMN02745180_01813"/>
<organism evidence="3 4">
    <name type="scientific">Sporanaerobacter acetigenes DSM 13106</name>
    <dbReference type="NCBI Taxonomy" id="1123281"/>
    <lineage>
        <taxon>Bacteria</taxon>
        <taxon>Bacillati</taxon>
        <taxon>Bacillota</taxon>
        <taxon>Tissierellia</taxon>
        <taxon>Tissierellales</taxon>
        <taxon>Sporanaerobacteraceae</taxon>
        <taxon>Sporanaerobacter</taxon>
    </lineage>
</organism>
<dbReference type="RefSeq" id="WP_072744480.1">
    <property type="nucleotide sequence ID" value="NZ_FQXR01000008.1"/>
</dbReference>
<sequence>MKRRYIFLVFIVCLTMFLISFYYGYRFTGKNINKRPDVRNEWIFENSIDKSNDLEIVKEDMRVSPNTIVEKNIYYTQCNHTLKDKSKADGKIINMTEKEYKDYMNKNYPSVDIVSFSVENIVLREERNYLCPNHYIIGESDGKIAIFKIGDNGEKILSKVYKDYPLSLLKEIDQKKLKEGIVIDSEEELSDVLENFIS</sequence>
<evidence type="ECO:0000313" key="4">
    <source>
        <dbReference type="Proteomes" id="UP000184389"/>
    </source>
</evidence>
<evidence type="ECO:0000256" key="1">
    <source>
        <dbReference type="SAM" id="Phobius"/>
    </source>
</evidence>
<feature type="transmembrane region" description="Helical" evidence="1">
    <location>
        <begin position="6"/>
        <end position="25"/>
    </location>
</feature>
<evidence type="ECO:0000259" key="2">
    <source>
        <dbReference type="Pfam" id="PF08955"/>
    </source>
</evidence>
<dbReference type="EMBL" id="FQXR01000008">
    <property type="protein sequence ID" value="SHI03146.1"/>
    <property type="molecule type" value="Genomic_DNA"/>
</dbReference>
<protein>
    <submittedName>
        <fullName evidence="3">BofC C-terminal domain-containing protein</fullName>
    </submittedName>
</protein>